<proteinExistence type="predicted"/>
<dbReference type="PANTHER" id="PTHR46485">
    <property type="entry name" value="LIM DOMAIN KINASE 1"/>
    <property type="match status" value="1"/>
</dbReference>
<sequence length="132" mass="15047">YNHKCDIFSFGVICCELNWKIPADPDYLPRDNNFLILYDKLPICLSTTILAKIAQLATNENCSLRPEFSDIISIFKNSDDFMHLSDTQKVQTNININTSSSSSELDGGGDVFDQHLIRRRNSVFNNESRHDS</sequence>
<keyword evidence="3" id="KW-0547">Nucleotide-binding</keyword>
<evidence type="ECO:0000313" key="7">
    <source>
        <dbReference type="Proteomes" id="UP000288716"/>
    </source>
</evidence>
<evidence type="ECO:0000256" key="2">
    <source>
        <dbReference type="ARBA" id="ARBA00022679"/>
    </source>
</evidence>
<evidence type="ECO:0000256" key="1">
    <source>
        <dbReference type="ARBA" id="ARBA00022527"/>
    </source>
</evidence>
<dbReference type="GO" id="GO:0005524">
    <property type="term" value="F:ATP binding"/>
    <property type="evidence" value="ECO:0007669"/>
    <property type="project" value="UniProtKB-KW"/>
</dbReference>
<feature type="non-terminal residue" evidence="6">
    <location>
        <position position="1"/>
    </location>
</feature>
<comment type="caution">
    <text evidence="6">The sequence shown here is derived from an EMBL/GenBank/DDBJ whole genome shotgun (WGS) entry which is preliminary data.</text>
</comment>
<organism evidence="6 7">
    <name type="scientific">Leptotrombidium deliense</name>
    <dbReference type="NCBI Taxonomy" id="299467"/>
    <lineage>
        <taxon>Eukaryota</taxon>
        <taxon>Metazoa</taxon>
        <taxon>Ecdysozoa</taxon>
        <taxon>Arthropoda</taxon>
        <taxon>Chelicerata</taxon>
        <taxon>Arachnida</taxon>
        <taxon>Acari</taxon>
        <taxon>Acariformes</taxon>
        <taxon>Trombidiformes</taxon>
        <taxon>Prostigmata</taxon>
        <taxon>Anystina</taxon>
        <taxon>Parasitengona</taxon>
        <taxon>Trombiculoidea</taxon>
        <taxon>Trombiculidae</taxon>
        <taxon>Leptotrombidium</taxon>
    </lineage>
</organism>
<dbReference type="VEuPathDB" id="VectorBase:LDEU013460"/>
<dbReference type="GO" id="GO:0005737">
    <property type="term" value="C:cytoplasm"/>
    <property type="evidence" value="ECO:0007669"/>
    <property type="project" value="TreeGrafter"/>
</dbReference>
<dbReference type="GO" id="GO:0005634">
    <property type="term" value="C:nucleus"/>
    <property type="evidence" value="ECO:0007669"/>
    <property type="project" value="TreeGrafter"/>
</dbReference>
<dbReference type="OrthoDB" id="20134at2759"/>
<keyword evidence="2" id="KW-0808">Transferase</keyword>
<dbReference type="GO" id="GO:0030036">
    <property type="term" value="P:actin cytoskeleton organization"/>
    <property type="evidence" value="ECO:0007669"/>
    <property type="project" value="TreeGrafter"/>
</dbReference>
<keyword evidence="1" id="KW-0723">Serine/threonine-protein kinase</keyword>
<name>A0A443RTL6_9ACAR</name>
<dbReference type="AlphaFoldDB" id="A0A443RTL6"/>
<dbReference type="PANTHER" id="PTHR46485:SF5">
    <property type="entry name" value="CENTER DIVIDER, ISOFORM A"/>
    <property type="match status" value="1"/>
</dbReference>
<evidence type="ECO:0000256" key="4">
    <source>
        <dbReference type="ARBA" id="ARBA00022777"/>
    </source>
</evidence>
<protein>
    <submittedName>
        <fullName evidence="6">Dual specificity testis-specific protein kinase 2-like protein</fullName>
    </submittedName>
</protein>
<dbReference type="STRING" id="299467.A0A443RTL6"/>
<keyword evidence="4 6" id="KW-0418">Kinase</keyword>
<accession>A0A443RTL6</accession>
<keyword evidence="7" id="KW-1185">Reference proteome</keyword>
<dbReference type="SUPFAM" id="SSF56112">
    <property type="entry name" value="Protein kinase-like (PK-like)"/>
    <property type="match status" value="1"/>
</dbReference>
<keyword evidence="5" id="KW-0067">ATP-binding</keyword>
<dbReference type="EMBL" id="NCKV01037541">
    <property type="protein sequence ID" value="RWS18580.1"/>
    <property type="molecule type" value="Genomic_DNA"/>
</dbReference>
<evidence type="ECO:0000256" key="5">
    <source>
        <dbReference type="ARBA" id="ARBA00022840"/>
    </source>
</evidence>
<reference evidence="6 7" key="1">
    <citation type="journal article" date="2018" name="Gigascience">
        <title>Genomes of trombidid mites reveal novel predicted allergens and laterally-transferred genes associated with secondary metabolism.</title>
        <authorList>
            <person name="Dong X."/>
            <person name="Chaisiri K."/>
            <person name="Xia D."/>
            <person name="Armstrong S.D."/>
            <person name="Fang Y."/>
            <person name="Donnelly M.J."/>
            <person name="Kadowaki T."/>
            <person name="McGarry J.W."/>
            <person name="Darby A.C."/>
            <person name="Makepeace B.L."/>
        </authorList>
    </citation>
    <scope>NUCLEOTIDE SEQUENCE [LARGE SCALE GENOMIC DNA]</scope>
    <source>
        <strain evidence="6">UoL-UT</strain>
    </source>
</reference>
<dbReference type="Gene3D" id="1.10.510.10">
    <property type="entry name" value="Transferase(Phosphotransferase) domain 1"/>
    <property type="match status" value="1"/>
</dbReference>
<dbReference type="GO" id="GO:0004674">
    <property type="term" value="F:protein serine/threonine kinase activity"/>
    <property type="evidence" value="ECO:0007669"/>
    <property type="project" value="UniProtKB-KW"/>
</dbReference>
<gene>
    <name evidence="6" type="ORF">B4U80_14592</name>
</gene>
<evidence type="ECO:0000256" key="3">
    <source>
        <dbReference type="ARBA" id="ARBA00022741"/>
    </source>
</evidence>
<dbReference type="Proteomes" id="UP000288716">
    <property type="component" value="Unassembled WGS sequence"/>
</dbReference>
<evidence type="ECO:0000313" key="6">
    <source>
        <dbReference type="EMBL" id="RWS18580.1"/>
    </source>
</evidence>
<dbReference type="InterPro" id="IPR050940">
    <property type="entry name" value="Actin_reg-Ser/Thr_kinase"/>
</dbReference>
<dbReference type="InterPro" id="IPR011009">
    <property type="entry name" value="Kinase-like_dom_sf"/>
</dbReference>